<evidence type="ECO:0000313" key="2">
    <source>
        <dbReference type="Proteomes" id="UP000223913"/>
    </source>
</evidence>
<comment type="caution">
    <text evidence="1">The sequence shown here is derived from an EMBL/GenBank/DDBJ whole genome shotgun (WGS) entry which is preliminary data.</text>
</comment>
<name>A0A2D0N1Z6_FLAN2</name>
<sequence>MIVRADIISQPESGKYPERIFDNPNVWNSPGWSWVKFTNADGREWVGHFRGAPGRTACSVPLKETIVLTSDYVFRLSNSLEYIRKLEEKSPFLEFEWQPPYRELAVAPSGAFIFADDYQVEKMNDGLADKTVIDTPLEIENIKFTGWNGDRLAFTCDAFPDGKQQLMMELDTNTWKISSKGLVS</sequence>
<dbReference type="AlphaFoldDB" id="A0A2D0N1Z6"/>
<protein>
    <submittedName>
        <fullName evidence="1">Uncharacterized protein</fullName>
    </submittedName>
</protein>
<proteinExistence type="predicted"/>
<dbReference type="Proteomes" id="UP000223913">
    <property type="component" value="Unassembled WGS sequence"/>
</dbReference>
<dbReference type="EMBL" id="PDUD01000039">
    <property type="protein sequence ID" value="PHN02525.1"/>
    <property type="molecule type" value="Genomic_DNA"/>
</dbReference>
<organism evidence="1 2">
    <name type="scientific">Flavilitoribacter nigricans (strain ATCC 23147 / DSM 23189 / NBRC 102662 / NCIMB 1420 / SS-2)</name>
    <name type="common">Lewinella nigricans</name>
    <dbReference type="NCBI Taxonomy" id="1122177"/>
    <lineage>
        <taxon>Bacteria</taxon>
        <taxon>Pseudomonadati</taxon>
        <taxon>Bacteroidota</taxon>
        <taxon>Saprospiria</taxon>
        <taxon>Saprospirales</taxon>
        <taxon>Lewinellaceae</taxon>
        <taxon>Flavilitoribacter</taxon>
    </lineage>
</organism>
<reference evidence="1 2" key="1">
    <citation type="submission" date="2017-10" db="EMBL/GenBank/DDBJ databases">
        <title>The draft genome sequence of Lewinella nigricans NBRC 102662.</title>
        <authorList>
            <person name="Wang K."/>
        </authorList>
    </citation>
    <scope>NUCLEOTIDE SEQUENCE [LARGE SCALE GENOMIC DNA]</scope>
    <source>
        <strain evidence="1 2">NBRC 102662</strain>
    </source>
</reference>
<evidence type="ECO:0000313" key="1">
    <source>
        <dbReference type="EMBL" id="PHN02525.1"/>
    </source>
</evidence>
<dbReference type="OrthoDB" id="2082687at2"/>
<gene>
    <name evidence="1" type="ORF">CRP01_31610</name>
</gene>
<accession>A0A2D0N1Z6</accession>
<dbReference type="RefSeq" id="WP_099154069.1">
    <property type="nucleotide sequence ID" value="NZ_PDUD01000039.1"/>
</dbReference>
<keyword evidence="2" id="KW-1185">Reference proteome</keyword>